<evidence type="ECO:0000313" key="1">
    <source>
        <dbReference type="EMBL" id="OQR72999.1"/>
    </source>
</evidence>
<sequence length="81" mass="9368">MLIVLQEYLKYLKFTAIACLEEQYQQMSVNPNFLAFAEEMSVRRLTAAAISRKINMAHKILLKSMLPSARGMRKINFGDRD</sequence>
<name>A0A1V9XHL5_9ACAR</name>
<proteinExistence type="predicted"/>
<dbReference type="AlphaFoldDB" id="A0A1V9XHL5"/>
<dbReference type="EMBL" id="MNPL01010676">
    <property type="protein sequence ID" value="OQR72999.1"/>
    <property type="molecule type" value="Genomic_DNA"/>
</dbReference>
<comment type="caution">
    <text evidence="1">The sequence shown here is derived from an EMBL/GenBank/DDBJ whole genome shotgun (WGS) entry which is preliminary data.</text>
</comment>
<dbReference type="Proteomes" id="UP000192247">
    <property type="component" value="Unassembled WGS sequence"/>
</dbReference>
<organism evidence="1 2">
    <name type="scientific">Tropilaelaps mercedesae</name>
    <dbReference type="NCBI Taxonomy" id="418985"/>
    <lineage>
        <taxon>Eukaryota</taxon>
        <taxon>Metazoa</taxon>
        <taxon>Ecdysozoa</taxon>
        <taxon>Arthropoda</taxon>
        <taxon>Chelicerata</taxon>
        <taxon>Arachnida</taxon>
        <taxon>Acari</taxon>
        <taxon>Parasitiformes</taxon>
        <taxon>Mesostigmata</taxon>
        <taxon>Gamasina</taxon>
        <taxon>Dermanyssoidea</taxon>
        <taxon>Laelapidae</taxon>
        <taxon>Tropilaelaps</taxon>
    </lineage>
</organism>
<evidence type="ECO:0000313" key="2">
    <source>
        <dbReference type="Proteomes" id="UP000192247"/>
    </source>
</evidence>
<protein>
    <submittedName>
        <fullName evidence="1">Uncharacterized protein</fullName>
    </submittedName>
</protein>
<reference evidence="1 2" key="1">
    <citation type="journal article" date="2017" name="Gigascience">
        <title>Draft genome of the honey bee ectoparasitic mite, Tropilaelaps mercedesae, is shaped by the parasitic life history.</title>
        <authorList>
            <person name="Dong X."/>
            <person name="Armstrong S.D."/>
            <person name="Xia D."/>
            <person name="Makepeace B.L."/>
            <person name="Darby A.C."/>
            <person name="Kadowaki T."/>
        </authorList>
    </citation>
    <scope>NUCLEOTIDE SEQUENCE [LARGE SCALE GENOMIC DNA]</scope>
    <source>
        <strain evidence="1">Wuxi-XJTLU</strain>
    </source>
</reference>
<dbReference type="InParanoid" id="A0A1V9XHL5"/>
<accession>A0A1V9XHL5</accession>
<keyword evidence="2" id="KW-1185">Reference proteome</keyword>
<gene>
    <name evidence="1" type="ORF">BIW11_10020</name>
</gene>